<dbReference type="Pfam" id="PF00587">
    <property type="entry name" value="tRNA-synt_2b"/>
    <property type="match status" value="1"/>
</dbReference>
<sequence>MRAFAHAARRQDIAARGLARRASTMSAVHRLDSDSPVASMEELMSFCRSRAIILESSGVYGGAATTYDFGPVGAQLKKNIVDMWWRDFVENRDDVAPLDTGVILNPAVWRGSGHVEEFTDPLTQCETCKRRFRADKLLEEADGGAEHWDGKTLEEMGAALVALGVACPSCGAKAEAGLGTPRPFNLLFETSIGPVQDGSSTAFLRPETAQGALVQGPLVLSLTRARLPAGLAQVGKSFRNEIAVGQSLFRTREFEQAEIQVFCEPESSGDLLQQWVEDCNTWLVDRLGLTPSRIRRRVHEESELAHYALATTDIEFNYPFGWGELWGIANRGKYDLLRHEAASGQDMRFRDPRDGGRTAFHPFVVEPALGVGRLVLAVLSDCLVTEAAPAAAKGKKQAPGRLVLRVPDEIAPSRAAVLPIMNKDGMPERAAEIAAALRRMGAGGVQVDTSGSIGKRYRRQDEVGTPLCVTVDYTTLEDGTVTVRCRDTMRQARLSVADIEDAIGPRGLTRDKLQGVFATVVR</sequence>
<protein>
    <recommendedName>
        <fullName evidence="1">glycine--tRNA ligase</fullName>
        <ecNumber evidence="1">6.1.1.14</ecNumber>
    </recommendedName>
</protein>
<dbReference type="InterPro" id="IPR045864">
    <property type="entry name" value="aa-tRNA-synth_II/BPL/LPL"/>
</dbReference>
<comment type="caution">
    <text evidence="7">The sequence shown here is derived from an EMBL/GenBank/DDBJ whole genome shotgun (WGS) entry which is preliminary data.</text>
</comment>
<keyword evidence="2" id="KW-0436">Ligase</keyword>
<evidence type="ECO:0000259" key="6">
    <source>
        <dbReference type="PROSITE" id="PS50862"/>
    </source>
</evidence>
<dbReference type="InterPro" id="IPR002315">
    <property type="entry name" value="tRNA-synt_gly"/>
</dbReference>
<dbReference type="Gene3D" id="3.40.50.800">
    <property type="entry name" value="Anticodon-binding domain"/>
    <property type="match status" value="1"/>
</dbReference>
<accession>A0A5A8DBJ6</accession>
<gene>
    <name evidence="7" type="ORF">FNF31_03531</name>
</gene>
<dbReference type="NCBIfam" id="NF003211">
    <property type="entry name" value="PRK04173.1"/>
    <property type="match status" value="1"/>
</dbReference>
<dbReference type="InterPro" id="IPR004154">
    <property type="entry name" value="Anticodon-bd"/>
</dbReference>
<dbReference type="EC" id="6.1.1.14" evidence="1"/>
<keyword evidence="3" id="KW-0547">Nucleotide-binding</keyword>
<dbReference type="SUPFAM" id="SSF52954">
    <property type="entry name" value="Class II aaRS ABD-related"/>
    <property type="match status" value="1"/>
</dbReference>
<dbReference type="PRINTS" id="PR01043">
    <property type="entry name" value="TRNASYNTHGLY"/>
</dbReference>
<evidence type="ECO:0000313" key="8">
    <source>
        <dbReference type="Proteomes" id="UP000325113"/>
    </source>
</evidence>
<evidence type="ECO:0000313" key="7">
    <source>
        <dbReference type="EMBL" id="KAA0161954.1"/>
    </source>
</evidence>
<reference evidence="7 8" key="1">
    <citation type="submission" date="2019-07" db="EMBL/GenBank/DDBJ databases">
        <title>Genomes of Cafeteria roenbergensis.</title>
        <authorList>
            <person name="Fischer M.G."/>
            <person name="Hackl T."/>
            <person name="Roman M."/>
        </authorList>
    </citation>
    <scope>NUCLEOTIDE SEQUENCE [LARGE SCALE GENOMIC DNA]</scope>
    <source>
        <strain evidence="7 8">Cflag</strain>
    </source>
</reference>
<feature type="domain" description="Aminoacyl-transfer RNA synthetases class-II family profile" evidence="6">
    <location>
        <begin position="151"/>
        <end position="419"/>
    </location>
</feature>
<evidence type="ECO:0000256" key="4">
    <source>
        <dbReference type="ARBA" id="ARBA00022840"/>
    </source>
</evidence>
<proteinExistence type="predicted"/>
<keyword evidence="5" id="KW-0030">Aminoacyl-tRNA synthetase</keyword>
<dbReference type="Gene3D" id="3.30.930.10">
    <property type="entry name" value="Bira Bifunctional Protein, Domain 2"/>
    <property type="match status" value="1"/>
</dbReference>
<dbReference type="InterPro" id="IPR002314">
    <property type="entry name" value="aa-tRNA-synt_IIb"/>
</dbReference>
<evidence type="ECO:0000256" key="3">
    <source>
        <dbReference type="ARBA" id="ARBA00022741"/>
    </source>
</evidence>
<dbReference type="Pfam" id="PF03129">
    <property type="entry name" value="HGTP_anticodon"/>
    <property type="match status" value="1"/>
</dbReference>
<dbReference type="EMBL" id="VLTM01000031">
    <property type="protein sequence ID" value="KAA0161954.1"/>
    <property type="molecule type" value="Genomic_DNA"/>
</dbReference>
<dbReference type="GO" id="GO:0004820">
    <property type="term" value="F:glycine-tRNA ligase activity"/>
    <property type="evidence" value="ECO:0007669"/>
    <property type="project" value="UniProtKB-EC"/>
</dbReference>
<dbReference type="GO" id="GO:0005737">
    <property type="term" value="C:cytoplasm"/>
    <property type="evidence" value="ECO:0007669"/>
    <property type="project" value="InterPro"/>
</dbReference>
<dbReference type="NCBIfam" id="TIGR00389">
    <property type="entry name" value="glyS_dimeric"/>
    <property type="match status" value="1"/>
</dbReference>
<dbReference type="InterPro" id="IPR036621">
    <property type="entry name" value="Anticodon-bd_dom_sf"/>
</dbReference>
<dbReference type="InterPro" id="IPR006195">
    <property type="entry name" value="aa-tRNA-synth_II"/>
</dbReference>
<dbReference type="SUPFAM" id="SSF55681">
    <property type="entry name" value="Class II aaRS and biotin synthetases"/>
    <property type="match status" value="1"/>
</dbReference>
<evidence type="ECO:0000256" key="2">
    <source>
        <dbReference type="ARBA" id="ARBA00022598"/>
    </source>
</evidence>
<evidence type="ECO:0000256" key="1">
    <source>
        <dbReference type="ARBA" id="ARBA00012829"/>
    </source>
</evidence>
<dbReference type="InterPro" id="IPR027031">
    <property type="entry name" value="Gly-tRNA_synthase/POLG2"/>
</dbReference>
<dbReference type="AlphaFoldDB" id="A0A5A8DBJ6"/>
<dbReference type="PANTHER" id="PTHR10745:SF8">
    <property type="entry name" value="DNA POLYMERASE SUBUNIT GAMMA-2, MITOCHONDRIAL"/>
    <property type="match status" value="1"/>
</dbReference>
<dbReference type="GO" id="GO:0005524">
    <property type="term" value="F:ATP binding"/>
    <property type="evidence" value="ECO:0007669"/>
    <property type="project" value="UniProtKB-KW"/>
</dbReference>
<dbReference type="PROSITE" id="PS50862">
    <property type="entry name" value="AA_TRNA_LIGASE_II"/>
    <property type="match status" value="1"/>
</dbReference>
<name>A0A5A8DBJ6_CAFRO</name>
<dbReference type="GO" id="GO:0006426">
    <property type="term" value="P:glycyl-tRNA aminoacylation"/>
    <property type="evidence" value="ECO:0007669"/>
    <property type="project" value="InterPro"/>
</dbReference>
<dbReference type="Proteomes" id="UP000325113">
    <property type="component" value="Unassembled WGS sequence"/>
</dbReference>
<evidence type="ECO:0000256" key="5">
    <source>
        <dbReference type="ARBA" id="ARBA00023146"/>
    </source>
</evidence>
<organism evidence="7 8">
    <name type="scientific">Cafeteria roenbergensis</name>
    <name type="common">Marine flagellate</name>
    <dbReference type="NCBI Taxonomy" id="33653"/>
    <lineage>
        <taxon>Eukaryota</taxon>
        <taxon>Sar</taxon>
        <taxon>Stramenopiles</taxon>
        <taxon>Bigyra</taxon>
        <taxon>Opalozoa</taxon>
        <taxon>Bicosoecida</taxon>
        <taxon>Cafeteriaceae</taxon>
        <taxon>Cafeteria</taxon>
    </lineage>
</organism>
<dbReference type="PANTHER" id="PTHR10745">
    <property type="entry name" value="GLYCYL-TRNA SYNTHETASE/DNA POLYMERASE SUBUNIT GAMMA-2"/>
    <property type="match status" value="1"/>
</dbReference>
<keyword evidence="4" id="KW-0067">ATP-binding</keyword>